<proteinExistence type="predicted"/>
<dbReference type="GO" id="GO:0000160">
    <property type="term" value="P:phosphorelay signal transduction system"/>
    <property type="evidence" value="ECO:0007669"/>
    <property type="project" value="InterPro"/>
</dbReference>
<name>A0A433VNX7_9CYAN</name>
<evidence type="ECO:0000313" key="5">
    <source>
        <dbReference type="Proteomes" id="UP000271624"/>
    </source>
</evidence>
<gene>
    <name evidence="4" type="ORF">DSM106972_020570</name>
</gene>
<dbReference type="OrthoDB" id="1901654at2"/>
<sequence>MDLNGTKILVVDDEIDTRDVIAFILQQAAADVITAASGEEALTALAKFQPDVLISDIGMPNMNGYMLIKQIRKLAPHLSQVKALALTAYAGEINYQLALQTGFQAHLSKPVKPEKLIETVINLLN</sequence>
<feature type="domain" description="Response regulatory" evidence="3">
    <location>
        <begin position="7"/>
        <end position="124"/>
    </location>
</feature>
<dbReference type="SUPFAM" id="SSF52172">
    <property type="entry name" value="CheY-like"/>
    <property type="match status" value="1"/>
</dbReference>
<feature type="modified residue" description="4-aspartylphosphate" evidence="2">
    <location>
        <position position="56"/>
    </location>
</feature>
<organism evidence="4 5">
    <name type="scientific">Dulcicalothrix desertica PCC 7102</name>
    <dbReference type="NCBI Taxonomy" id="232991"/>
    <lineage>
        <taxon>Bacteria</taxon>
        <taxon>Bacillati</taxon>
        <taxon>Cyanobacteriota</taxon>
        <taxon>Cyanophyceae</taxon>
        <taxon>Nostocales</taxon>
        <taxon>Calotrichaceae</taxon>
        <taxon>Dulcicalothrix</taxon>
    </lineage>
</organism>
<comment type="caution">
    <text evidence="4">The sequence shown here is derived from an EMBL/GenBank/DDBJ whole genome shotgun (WGS) entry which is preliminary data.</text>
</comment>
<reference evidence="4" key="2">
    <citation type="journal article" date="2019" name="Genome Biol. Evol.">
        <title>Day and night: Metabolic profiles and evolutionary relationships of six axenic non-marine cyanobacteria.</title>
        <authorList>
            <person name="Will S.E."/>
            <person name="Henke P."/>
            <person name="Boedeker C."/>
            <person name="Huang S."/>
            <person name="Brinkmann H."/>
            <person name="Rohde M."/>
            <person name="Jarek M."/>
            <person name="Friedl T."/>
            <person name="Seufert S."/>
            <person name="Schumacher M."/>
            <person name="Overmann J."/>
            <person name="Neumann-Schaal M."/>
            <person name="Petersen J."/>
        </authorList>
    </citation>
    <scope>NUCLEOTIDE SEQUENCE [LARGE SCALE GENOMIC DNA]</scope>
    <source>
        <strain evidence="4">PCC 7102</strain>
    </source>
</reference>
<keyword evidence="1 2" id="KW-0597">Phosphoprotein</keyword>
<dbReference type="RefSeq" id="WP_158632806.1">
    <property type="nucleotide sequence ID" value="NZ_RSCL01000004.1"/>
</dbReference>
<evidence type="ECO:0000313" key="4">
    <source>
        <dbReference type="EMBL" id="RUT07797.1"/>
    </source>
</evidence>
<dbReference type="InterPro" id="IPR011006">
    <property type="entry name" value="CheY-like_superfamily"/>
</dbReference>
<dbReference type="AlphaFoldDB" id="A0A433VNX7"/>
<dbReference type="PANTHER" id="PTHR44591:SF3">
    <property type="entry name" value="RESPONSE REGULATORY DOMAIN-CONTAINING PROTEIN"/>
    <property type="match status" value="1"/>
</dbReference>
<dbReference type="Pfam" id="PF00072">
    <property type="entry name" value="Response_reg"/>
    <property type="match status" value="1"/>
</dbReference>
<dbReference type="PANTHER" id="PTHR44591">
    <property type="entry name" value="STRESS RESPONSE REGULATOR PROTEIN 1"/>
    <property type="match status" value="1"/>
</dbReference>
<dbReference type="CDD" id="cd17580">
    <property type="entry name" value="REC_2_DhkD-like"/>
    <property type="match status" value="1"/>
</dbReference>
<dbReference type="SMART" id="SM00448">
    <property type="entry name" value="REC"/>
    <property type="match status" value="1"/>
</dbReference>
<evidence type="ECO:0000256" key="1">
    <source>
        <dbReference type="ARBA" id="ARBA00022553"/>
    </source>
</evidence>
<dbReference type="Gene3D" id="3.40.50.2300">
    <property type="match status" value="1"/>
</dbReference>
<evidence type="ECO:0000259" key="3">
    <source>
        <dbReference type="PROSITE" id="PS50110"/>
    </source>
</evidence>
<protein>
    <recommendedName>
        <fullName evidence="3">Response regulatory domain-containing protein</fullName>
    </recommendedName>
</protein>
<dbReference type="InterPro" id="IPR001789">
    <property type="entry name" value="Sig_transdc_resp-reg_receiver"/>
</dbReference>
<reference evidence="4" key="1">
    <citation type="submission" date="2018-12" db="EMBL/GenBank/DDBJ databases">
        <authorList>
            <person name="Will S."/>
            <person name="Neumann-Schaal M."/>
            <person name="Henke P."/>
        </authorList>
    </citation>
    <scope>NUCLEOTIDE SEQUENCE</scope>
    <source>
        <strain evidence="4">PCC 7102</strain>
    </source>
</reference>
<keyword evidence="5" id="KW-1185">Reference proteome</keyword>
<dbReference type="PROSITE" id="PS50110">
    <property type="entry name" value="RESPONSE_REGULATORY"/>
    <property type="match status" value="1"/>
</dbReference>
<accession>A0A433VNX7</accession>
<dbReference type="Proteomes" id="UP000271624">
    <property type="component" value="Unassembled WGS sequence"/>
</dbReference>
<dbReference type="EMBL" id="RSCL01000004">
    <property type="protein sequence ID" value="RUT07797.1"/>
    <property type="molecule type" value="Genomic_DNA"/>
</dbReference>
<evidence type="ECO:0000256" key="2">
    <source>
        <dbReference type="PROSITE-ProRule" id="PRU00169"/>
    </source>
</evidence>
<dbReference type="InterPro" id="IPR050595">
    <property type="entry name" value="Bact_response_regulator"/>
</dbReference>